<evidence type="ECO:0000256" key="1">
    <source>
        <dbReference type="SAM" id="Phobius"/>
    </source>
</evidence>
<proteinExistence type="predicted"/>
<feature type="transmembrane region" description="Helical" evidence="1">
    <location>
        <begin position="60"/>
        <end position="79"/>
    </location>
</feature>
<organism evidence="2 3">
    <name type="scientific">Streptococcus equinus</name>
    <name type="common">Streptococcus bovis</name>
    <dbReference type="NCBI Taxonomy" id="1335"/>
    <lineage>
        <taxon>Bacteria</taxon>
        <taxon>Bacillati</taxon>
        <taxon>Bacillota</taxon>
        <taxon>Bacilli</taxon>
        <taxon>Lactobacillales</taxon>
        <taxon>Streptococcaceae</taxon>
        <taxon>Streptococcus</taxon>
    </lineage>
</organism>
<evidence type="ECO:0000313" key="3">
    <source>
        <dbReference type="Proteomes" id="UP000183162"/>
    </source>
</evidence>
<keyword evidence="1" id="KW-1133">Transmembrane helix</keyword>
<gene>
    <name evidence="2" type="ORF">SAMN05216400_1410</name>
</gene>
<feature type="transmembrane region" description="Helical" evidence="1">
    <location>
        <begin position="7"/>
        <end position="28"/>
    </location>
</feature>
<feature type="transmembrane region" description="Helical" evidence="1">
    <location>
        <begin position="91"/>
        <end position="123"/>
    </location>
</feature>
<reference evidence="2 3" key="1">
    <citation type="submission" date="2016-10" db="EMBL/GenBank/DDBJ databases">
        <authorList>
            <person name="de Groot N.N."/>
        </authorList>
    </citation>
    <scope>NUCLEOTIDE SEQUENCE [LARGE SCALE GENOMIC DNA]</scope>
    <source>
        <strain evidence="2 3">Sb09</strain>
    </source>
</reference>
<dbReference type="OrthoDB" id="2867367at2"/>
<protein>
    <recommendedName>
        <fullName evidence="4">DUF4064 domain-containing protein</fullName>
    </recommendedName>
</protein>
<dbReference type="EMBL" id="FNGX01000004">
    <property type="protein sequence ID" value="SDL70409.1"/>
    <property type="molecule type" value="Genomic_DNA"/>
</dbReference>
<sequence length="137" mass="15699">MKRKSEKILLILGSIWNVITALLTIFGYSDWFQKEGMSSFEHHKQVSYASVSLLDSLTKFIMIFGLVILVMGIITFLVTRFIDDEILNKKIIAWIIVCIIVQFASFDLIGVFFYLSALIVYAARTKAYYKVKNGVEL</sequence>
<evidence type="ECO:0000313" key="2">
    <source>
        <dbReference type="EMBL" id="SDL70409.1"/>
    </source>
</evidence>
<keyword evidence="1" id="KW-0472">Membrane</keyword>
<dbReference type="AlphaFoldDB" id="A0A1G9M843"/>
<keyword evidence="1" id="KW-0812">Transmembrane</keyword>
<dbReference type="Proteomes" id="UP000183162">
    <property type="component" value="Unassembled WGS sequence"/>
</dbReference>
<name>A0A1G9M843_STREI</name>
<accession>A0A1G9M843</accession>
<dbReference type="RefSeq" id="WP_074567023.1">
    <property type="nucleotide sequence ID" value="NZ_FNGX01000004.1"/>
</dbReference>
<evidence type="ECO:0008006" key="4">
    <source>
        <dbReference type="Google" id="ProtNLM"/>
    </source>
</evidence>